<feature type="domain" description="PII-uridylyltransferase/Glutamine-synthetase adenylyltransferase" evidence="8">
    <location>
        <begin position="348"/>
        <end position="472"/>
    </location>
</feature>
<dbReference type="Pfam" id="PF03710">
    <property type="entry name" value="GlnE"/>
    <property type="match status" value="2"/>
</dbReference>
<keyword evidence="5" id="KW-0460">Magnesium</keyword>
<evidence type="ECO:0000256" key="6">
    <source>
        <dbReference type="ARBA" id="ARBA00023268"/>
    </source>
</evidence>
<dbReference type="InterPro" id="IPR023057">
    <property type="entry name" value="GlnE"/>
</dbReference>
<keyword evidence="4" id="KW-0067">ATP-binding</keyword>
<protein>
    <submittedName>
        <fullName evidence="9">Bifunctional glutamine-synthetase adenylyltransferase/deadenyltransferase</fullName>
    </submittedName>
</protein>
<feature type="domain" description="Glutamate-ammonia ligase adenylyltransferase repeated" evidence="7">
    <location>
        <begin position="579"/>
        <end position="804"/>
    </location>
</feature>
<feature type="domain" description="Glutamate-ammonia ligase adenylyltransferase repeated" evidence="7">
    <location>
        <begin position="79"/>
        <end position="313"/>
    </location>
</feature>
<keyword evidence="1 9" id="KW-0808">Transferase</keyword>
<gene>
    <name evidence="9" type="ORF">RPIT_03510</name>
</gene>
<reference evidence="9 10" key="1">
    <citation type="journal article" date="2016" name="Int. J. Syst. Evol. Microbiol.">
        <title>Tessaracoccus flavus sp. nov., isolated from the drainage system of a lindane-producing factory.</title>
        <authorList>
            <person name="Kumari R."/>
            <person name="Singh P."/>
            <person name="Schumann P."/>
            <person name="Lal R."/>
        </authorList>
    </citation>
    <scope>NUCLEOTIDE SEQUENCE [LARGE SCALE GENOMIC DNA]</scope>
    <source>
        <strain evidence="9 10">RP1T</strain>
    </source>
</reference>
<dbReference type="GO" id="GO:0008882">
    <property type="term" value="F:[glutamate-ammonia-ligase] adenylyltransferase activity"/>
    <property type="evidence" value="ECO:0007669"/>
    <property type="project" value="InterPro"/>
</dbReference>
<feature type="domain" description="PII-uridylyltransferase/Glutamine-synthetase adenylyltransferase" evidence="8">
    <location>
        <begin position="840"/>
        <end position="969"/>
    </location>
</feature>
<evidence type="ECO:0000256" key="4">
    <source>
        <dbReference type="ARBA" id="ARBA00022840"/>
    </source>
</evidence>
<evidence type="ECO:0000256" key="1">
    <source>
        <dbReference type="ARBA" id="ARBA00022679"/>
    </source>
</evidence>
<dbReference type="InterPro" id="IPR043519">
    <property type="entry name" value="NT_sf"/>
</dbReference>
<dbReference type="SUPFAM" id="SSF81301">
    <property type="entry name" value="Nucleotidyltransferase"/>
    <property type="match status" value="2"/>
</dbReference>
<evidence type="ECO:0000256" key="2">
    <source>
        <dbReference type="ARBA" id="ARBA00022695"/>
    </source>
</evidence>
<dbReference type="GO" id="GO:0005524">
    <property type="term" value="F:ATP binding"/>
    <property type="evidence" value="ECO:0007669"/>
    <property type="project" value="UniProtKB-KW"/>
</dbReference>
<accession>A0A1Q2CD23</accession>
<keyword evidence="6" id="KW-0511">Multifunctional enzyme</keyword>
<dbReference type="NCBIfam" id="NF010707">
    <property type="entry name" value="PRK14109.1"/>
    <property type="match status" value="1"/>
</dbReference>
<evidence type="ECO:0000256" key="3">
    <source>
        <dbReference type="ARBA" id="ARBA00022741"/>
    </source>
</evidence>
<dbReference type="Proteomes" id="UP000188324">
    <property type="component" value="Chromosome"/>
</dbReference>
<dbReference type="GO" id="GO:0005829">
    <property type="term" value="C:cytosol"/>
    <property type="evidence" value="ECO:0007669"/>
    <property type="project" value="TreeGrafter"/>
</dbReference>
<evidence type="ECO:0000313" key="10">
    <source>
        <dbReference type="Proteomes" id="UP000188324"/>
    </source>
</evidence>
<evidence type="ECO:0000256" key="5">
    <source>
        <dbReference type="ARBA" id="ARBA00022842"/>
    </source>
</evidence>
<evidence type="ECO:0000259" key="8">
    <source>
        <dbReference type="Pfam" id="PF08335"/>
    </source>
</evidence>
<dbReference type="Pfam" id="PF08335">
    <property type="entry name" value="GlnD_UR_UTase"/>
    <property type="match status" value="2"/>
</dbReference>
<dbReference type="Gene3D" id="3.30.460.10">
    <property type="entry name" value="Beta Polymerase, domain 2"/>
    <property type="match status" value="2"/>
</dbReference>
<dbReference type="PANTHER" id="PTHR30621">
    <property type="entry name" value="GLUTAMINE SYNTHETASE ADENYLYLTRANSFERASE"/>
    <property type="match status" value="1"/>
</dbReference>
<organism evidence="9 10">
    <name type="scientific">Tessaracoccus flavus</name>
    <dbReference type="NCBI Taxonomy" id="1610493"/>
    <lineage>
        <taxon>Bacteria</taxon>
        <taxon>Bacillati</taxon>
        <taxon>Actinomycetota</taxon>
        <taxon>Actinomycetes</taxon>
        <taxon>Propionibacteriales</taxon>
        <taxon>Propionibacteriaceae</taxon>
        <taxon>Tessaracoccus</taxon>
    </lineage>
</organism>
<name>A0A1Q2CD23_9ACTN</name>
<keyword evidence="2 9" id="KW-0548">Nucleotidyltransferase</keyword>
<evidence type="ECO:0000313" key="9">
    <source>
        <dbReference type="EMBL" id="AQP43996.1"/>
    </source>
</evidence>
<evidence type="ECO:0000259" key="7">
    <source>
        <dbReference type="Pfam" id="PF03710"/>
    </source>
</evidence>
<dbReference type="RefSeq" id="WP_077340669.1">
    <property type="nucleotide sequence ID" value="NZ_CP019605.1"/>
</dbReference>
<dbReference type="Gene3D" id="1.20.120.330">
    <property type="entry name" value="Nucleotidyltransferases domain 2"/>
    <property type="match status" value="2"/>
</dbReference>
<keyword evidence="10" id="KW-1185">Reference proteome</keyword>
<dbReference type="EMBL" id="CP019605">
    <property type="protein sequence ID" value="AQP43996.1"/>
    <property type="molecule type" value="Genomic_DNA"/>
</dbReference>
<proteinExistence type="predicted"/>
<sequence length="972" mass="106132">MSRYQSQTGEFARRGFDSATSAARVWERWLGRTDGEPPVELGIFEPVADRDLALDSLERIAAADPRLFQEVAANPGWLRRLVLVLGGSSVLAQTLVRHPGECRALEEEPQARGRGGWINFFYGRCGVVDGVAEGSADDLRLANKVALIEIAARDLASEKPLSVVDSISSELAHVADAVLEASLAYARAEVDNWDKARLAVLAMGKTGASELNYISDVDVIYVAEPANGAGTDEAISIATRLAAAQSRICSAHTGEGTIWQVDAALRPEGKAGPLVRTLSSCRAYYEKWAKNWEFQALLKARPAAGDLDVGQEFVDLVWPLVWAAGERPGFLAEIRGMRDRVISLIPAKQADREIKLGAGGLRDTEFSVQLLQLVHGRHDERLRVRGTFTGLAELIGAGYIGRADGAEMAEAYRFQRVLEHRVQLRRLRRTHLVPDDQTALDQLGRSLQMGGDELVARWRDSTRRVQRLQQRIFFSPLLDAVSSVSIDGLKLTPDAAQTRMSALGFADPKAALGHIQALTKGSGRGAEIQRQLLPAMLGWFAEGPNPDFGLLAFRQLSEALGTTDWYLRALRDEGYMAPRLARIASSSRYVVDLLKRNPDHIRMLAGNDDLRPRSADELTDAMTRAAARQEDTDKAIASVRAVRRAELCRIALSDVLGHADLSAVGVALSDLASATIDAGLMLARRDIQAPDIGVIALGRWGGSEMSYSSDADCMFVVPDGVEGPELSAATDLVRRASQIIGAPGPDPALVVDTDLRPEGKGGPQVRTVSSYGTYYRKWASTWEAQMLLRARPGAGSRELAAAVLDDAESFRYPLNGLRSEQVTEIRRLKSRMEQERIPKGVPRERHLKLGPGGLSDVEWTVQLHQLQHAADHPSLRTTSTLQALAALAKLGVFGDQQAKRLADAWTRASMLRDANMLVRGRPNDALPADMRELAAIAVLLGYGPGEASRLVEDTRRLLRRASDVVDELFWGL</sequence>
<dbReference type="OrthoDB" id="9759366at2"/>
<dbReference type="GO" id="GO:0000820">
    <property type="term" value="P:regulation of glutamine family amino acid metabolic process"/>
    <property type="evidence" value="ECO:0007669"/>
    <property type="project" value="TreeGrafter"/>
</dbReference>
<dbReference type="InterPro" id="IPR005190">
    <property type="entry name" value="GlnE_rpt_dom"/>
</dbReference>
<dbReference type="STRING" id="1610493.RPIT_03510"/>
<dbReference type="PANTHER" id="PTHR30621:SF0">
    <property type="entry name" value="BIFUNCTIONAL GLUTAMINE SYNTHETASE ADENYLYLTRANSFERASE_ADENYLYL-REMOVING ENZYME"/>
    <property type="match status" value="1"/>
</dbReference>
<dbReference type="InterPro" id="IPR013546">
    <property type="entry name" value="PII_UdlTrfase/GS_AdlTrfase"/>
</dbReference>
<dbReference type="AlphaFoldDB" id="A0A1Q2CD23"/>
<dbReference type="KEGG" id="tfl:RPIT_03510"/>
<dbReference type="CDD" id="cd05401">
    <property type="entry name" value="NT_GlnE_GlnD_like"/>
    <property type="match status" value="2"/>
</dbReference>
<keyword evidence="3" id="KW-0547">Nucleotide-binding</keyword>
<dbReference type="SUPFAM" id="SSF81593">
    <property type="entry name" value="Nucleotidyltransferase substrate binding subunit/domain"/>
    <property type="match status" value="2"/>
</dbReference>